<evidence type="ECO:0008006" key="9">
    <source>
        <dbReference type="Google" id="ProtNLM"/>
    </source>
</evidence>
<gene>
    <name evidence="7" type="ORF">KDK_78610</name>
</gene>
<evidence type="ECO:0000256" key="2">
    <source>
        <dbReference type="ARBA" id="ARBA00022475"/>
    </source>
</evidence>
<keyword evidence="8" id="KW-1185">Reference proteome</keyword>
<accession>A0A402AY51</accession>
<keyword evidence="3 6" id="KW-0812">Transmembrane</keyword>
<dbReference type="SUPFAM" id="SSF103473">
    <property type="entry name" value="MFS general substrate transporter"/>
    <property type="match status" value="1"/>
</dbReference>
<feature type="transmembrane region" description="Helical" evidence="6">
    <location>
        <begin position="57"/>
        <end position="80"/>
    </location>
</feature>
<evidence type="ECO:0000313" key="7">
    <source>
        <dbReference type="EMBL" id="GCE24061.1"/>
    </source>
</evidence>
<keyword evidence="2" id="KW-1003">Cell membrane</keyword>
<dbReference type="InterPro" id="IPR036259">
    <property type="entry name" value="MFS_trans_sf"/>
</dbReference>
<dbReference type="InterPro" id="IPR050189">
    <property type="entry name" value="MFS_Efflux_Transporters"/>
</dbReference>
<comment type="subcellular location">
    <subcellularLocation>
        <location evidence="1">Cell membrane</location>
        <topology evidence="1">Multi-pass membrane protein</topology>
    </subcellularLocation>
</comment>
<feature type="transmembrane region" description="Helical" evidence="6">
    <location>
        <begin position="86"/>
        <end position="106"/>
    </location>
</feature>
<keyword evidence="4 6" id="KW-1133">Transmembrane helix</keyword>
<feature type="transmembrane region" description="Helical" evidence="6">
    <location>
        <begin position="6"/>
        <end position="36"/>
    </location>
</feature>
<evidence type="ECO:0000256" key="5">
    <source>
        <dbReference type="ARBA" id="ARBA00023136"/>
    </source>
</evidence>
<evidence type="ECO:0000256" key="6">
    <source>
        <dbReference type="SAM" id="Phobius"/>
    </source>
</evidence>
<evidence type="ECO:0000256" key="1">
    <source>
        <dbReference type="ARBA" id="ARBA00004651"/>
    </source>
</evidence>
<reference evidence="8" key="1">
    <citation type="submission" date="2018-12" db="EMBL/GenBank/DDBJ databases">
        <title>Tengunoibacter tsumagoiensis gen. nov., sp. nov., Dictyobacter kobayashii sp. nov., D. alpinus sp. nov., and D. joshuensis sp. nov. and description of Dictyobacteraceae fam. nov. within the order Ktedonobacterales isolated from Tengu-no-mugimeshi.</title>
        <authorList>
            <person name="Wang C.M."/>
            <person name="Zheng Y."/>
            <person name="Sakai Y."/>
            <person name="Toyoda A."/>
            <person name="Minakuchi Y."/>
            <person name="Abe K."/>
            <person name="Yokota A."/>
            <person name="Yabe S."/>
        </authorList>
    </citation>
    <scope>NUCLEOTIDE SEQUENCE [LARGE SCALE GENOMIC DNA]</scope>
    <source>
        <strain evidence="8">Uno11</strain>
    </source>
</reference>
<dbReference type="GO" id="GO:0022857">
    <property type="term" value="F:transmembrane transporter activity"/>
    <property type="evidence" value="ECO:0007669"/>
    <property type="project" value="TreeGrafter"/>
</dbReference>
<protein>
    <recommendedName>
        <fullName evidence="9">Major facilitator superfamily (MFS) profile domain-containing protein</fullName>
    </recommendedName>
</protein>
<organism evidence="7 8">
    <name type="scientific">Dictyobacter kobayashii</name>
    <dbReference type="NCBI Taxonomy" id="2014872"/>
    <lineage>
        <taxon>Bacteria</taxon>
        <taxon>Bacillati</taxon>
        <taxon>Chloroflexota</taxon>
        <taxon>Ktedonobacteria</taxon>
        <taxon>Ktedonobacterales</taxon>
        <taxon>Dictyobacteraceae</taxon>
        <taxon>Dictyobacter</taxon>
    </lineage>
</organism>
<dbReference type="GO" id="GO:0005886">
    <property type="term" value="C:plasma membrane"/>
    <property type="evidence" value="ECO:0007669"/>
    <property type="project" value="UniProtKB-SubCell"/>
</dbReference>
<comment type="caution">
    <text evidence="7">The sequence shown here is derived from an EMBL/GenBank/DDBJ whole genome shotgun (WGS) entry which is preliminary data.</text>
</comment>
<evidence type="ECO:0000313" key="8">
    <source>
        <dbReference type="Proteomes" id="UP000287188"/>
    </source>
</evidence>
<dbReference type="EMBL" id="BIFS01000002">
    <property type="protein sequence ID" value="GCE24061.1"/>
    <property type="molecule type" value="Genomic_DNA"/>
</dbReference>
<name>A0A402AY51_9CHLR</name>
<evidence type="ECO:0000256" key="3">
    <source>
        <dbReference type="ARBA" id="ARBA00022692"/>
    </source>
</evidence>
<dbReference type="Proteomes" id="UP000287188">
    <property type="component" value="Unassembled WGS sequence"/>
</dbReference>
<sequence length="133" mass="14193">MIFSLVALVIIEVVLSLAISTVIGGIFMLFIWGMAISQLFIPQQHRLLSVAPEHANVILALNNSTFYLGIAGGAALGGLALRSVPVTQLGFIGAGFVLLALLLFTLSLRFSKNKSQTPLAESNEVKEMIVVPE</sequence>
<keyword evidence="5 6" id="KW-0472">Membrane</keyword>
<dbReference type="PANTHER" id="PTHR43124:SF10">
    <property type="entry name" value="PURINE EFFLUX PUMP PBUE"/>
    <property type="match status" value="1"/>
</dbReference>
<evidence type="ECO:0000256" key="4">
    <source>
        <dbReference type="ARBA" id="ARBA00022989"/>
    </source>
</evidence>
<dbReference type="PANTHER" id="PTHR43124">
    <property type="entry name" value="PURINE EFFLUX PUMP PBUE"/>
    <property type="match status" value="1"/>
</dbReference>
<proteinExistence type="predicted"/>
<dbReference type="AlphaFoldDB" id="A0A402AY51"/>